<keyword evidence="3" id="KW-1185">Reference proteome</keyword>
<feature type="compositionally biased region" description="Basic and acidic residues" evidence="1">
    <location>
        <begin position="25"/>
        <end position="41"/>
    </location>
</feature>
<protein>
    <recommendedName>
        <fullName evidence="4">DUF4169 family protein</fullName>
    </recommendedName>
</protein>
<comment type="caution">
    <text evidence="2">The sequence shown here is derived from an EMBL/GenBank/DDBJ whole genome shotgun (WGS) entry which is preliminary data.</text>
</comment>
<evidence type="ECO:0000313" key="2">
    <source>
        <dbReference type="EMBL" id="MFD1226453.1"/>
    </source>
</evidence>
<proteinExistence type="predicted"/>
<organism evidence="2 3">
    <name type="scientific">Pseudochrobactrum kiredjianiae</name>
    <dbReference type="NCBI Taxonomy" id="386305"/>
    <lineage>
        <taxon>Bacteria</taxon>
        <taxon>Pseudomonadati</taxon>
        <taxon>Pseudomonadota</taxon>
        <taxon>Alphaproteobacteria</taxon>
        <taxon>Hyphomicrobiales</taxon>
        <taxon>Brucellaceae</taxon>
        <taxon>Pseudochrobactrum</taxon>
    </lineage>
</organism>
<evidence type="ECO:0000313" key="3">
    <source>
        <dbReference type="Proteomes" id="UP001597263"/>
    </source>
</evidence>
<gene>
    <name evidence="2" type="ORF">ACFQ35_04665</name>
</gene>
<name>A0ABW3V0F4_9HYPH</name>
<dbReference type="Proteomes" id="UP001597263">
    <property type="component" value="Unassembled WGS sequence"/>
</dbReference>
<dbReference type="EMBL" id="JBHTMA010000026">
    <property type="protein sequence ID" value="MFD1226453.1"/>
    <property type="molecule type" value="Genomic_DNA"/>
</dbReference>
<accession>A0ABW3V0F4</accession>
<reference evidence="3" key="1">
    <citation type="journal article" date="2019" name="Int. J. Syst. Evol. Microbiol.">
        <title>The Global Catalogue of Microorganisms (GCM) 10K type strain sequencing project: providing services to taxonomists for standard genome sequencing and annotation.</title>
        <authorList>
            <consortium name="The Broad Institute Genomics Platform"/>
            <consortium name="The Broad Institute Genome Sequencing Center for Infectious Disease"/>
            <person name="Wu L."/>
            <person name="Ma J."/>
        </authorList>
    </citation>
    <scope>NUCLEOTIDE SEQUENCE [LARGE SCALE GENOMIC DNA]</scope>
    <source>
        <strain evidence="3">CCUG 49584</strain>
    </source>
</reference>
<feature type="region of interest" description="Disordered" evidence="1">
    <location>
        <begin position="16"/>
        <end position="41"/>
    </location>
</feature>
<sequence length="70" mass="8118">MKSMHSLLRQNAEIAFQKTQMQSNSHERLTNEIDENVRNRDEKTARLKAQRLAQVQITAPAKSRKTKPKS</sequence>
<evidence type="ECO:0000256" key="1">
    <source>
        <dbReference type="SAM" id="MobiDB-lite"/>
    </source>
</evidence>
<dbReference type="RefSeq" id="WP_289388109.1">
    <property type="nucleotide sequence ID" value="NZ_JAUCBM010000009.1"/>
</dbReference>
<evidence type="ECO:0008006" key="4">
    <source>
        <dbReference type="Google" id="ProtNLM"/>
    </source>
</evidence>